<keyword evidence="2" id="KW-0012">Acyltransferase</keyword>
<dbReference type="Pfam" id="PF00583">
    <property type="entry name" value="Acetyltransf_1"/>
    <property type="match status" value="1"/>
</dbReference>
<dbReference type="RefSeq" id="WP_107959285.1">
    <property type="nucleotide sequence ID" value="NZ_JASPFP010000001.1"/>
</dbReference>
<dbReference type="Gene3D" id="3.40.630.30">
    <property type="match status" value="1"/>
</dbReference>
<comment type="caution">
    <text evidence="4">The sequence shown here is derived from an EMBL/GenBank/DDBJ whole genome shotgun (WGS) entry which is preliminary data.</text>
</comment>
<evidence type="ECO:0000256" key="1">
    <source>
        <dbReference type="ARBA" id="ARBA00022679"/>
    </source>
</evidence>
<evidence type="ECO:0000313" key="4">
    <source>
        <dbReference type="EMBL" id="PTQ58991.1"/>
    </source>
</evidence>
<keyword evidence="1 4" id="KW-0808">Transferase</keyword>
<dbReference type="PROSITE" id="PS51186">
    <property type="entry name" value="GNAT"/>
    <property type="match status" value="1"/>
</dbReference>
<dbReference type="InterPro" id="IPR000182">
    <property type="entry name" value="GNAT_dom"/>
</dbReference>
<proteinExistence type="predicted"/>
<dbReference type="SUPFAM" id="SSF55729">
    <property type="entry name" value="Acyl-CoA N-acyltransferases (Nat)"/>
    <property type="match status" value="1"/>
</dbReference>
<dbReference type="CDD" id="cd04301">
    <property type="entry name" value="NAT_SF"/>
    <property type="match status" value="1"/>
</dbReference>
<gene>
    <name evidence="4" type="ORF">C8J26_3316</name>
</gene>
<reference evidence="4 5" key="1">
    <citation type="submission" date="2018-04" db="EMBL/GenBank/DDBJ databases">
        <title>Genomic Encyclopedia of Type Strains, Phase III (KMG-III): the genomes of soil and plant-associated and newly described type strains.</title>
        <authorList>
            <person name="Whitman W."/>
        </authorList>
    </citation>
    <scope>NUCLEOTIDE SEQUENCE [LARGE SCALE GENOMIC DNA]</scope>
    <source>
        <strain evidence="4 5">MA101b</strain>
    </source>
</reference>
<dbReference type="AlphaFoldDB" id="A0A2T5GI52"/>
<dbReference type="GO" id="GO:0016747">
    <property type="term" value="F:acyltransferase activity, transferring groups other than amino-acyl groups"/>
    <property type="evidence" value="ECO:0007669"/>
    <property type="project" value="InterPro"/>
</dbReference>
<keyword evidence="5" id="KW-1185">Reference proteome</keyword>
<dbReference type="InterPro" id="IPR050832">
    <property type="entry name" value="Bact_Acetyltransf"/>
</dbReference>
<evidence type="ECO:0000313" key="5">
    <source>
        <dbReference type="Proteomes" id="UP000244189"/>
    </source>
</evidence>
<dbReference type="Proteomes" id="UP000244189">
    <property type="component" value="Unassembled WGS sequence"/>
</dbReference>
<dbReference type="EMBL" id="QAOG01000006">
    <property type="protein sequence ID" value="PTQ58991.1"/>
    <property type="molecule type" value="Genomic_DNA"/>
</dbReference>
<sequence>MTWRMRRAGPGDAPALSLVASATFLDTYASVLTGADIVAHCTTKNSIATFAAWLDDPATIVTIAEQEPGHAPIGYTVLTAPDFPIPIGPADIELRRIYLLKQAHGTGLGAALMTQALEDAAAARRNRVLLGVWEGNGRARAFYERHEFAVIGARQFMVGTTLHEDPVYARSV</sequence>
<dbReference type="PANTHER" id="PTHR43877">
    <property type="entry name" value="AMINOALKYLPHOSPHONATE N-ACETYLTRANSFERASE-RELATED-RELATED"/>
    <property type="match status" value="1"/>
</dbReference>
<protein>
    <submittedName>
        <fullName evidence="4">Acetyltransferase (GNAT) family protein</fullName>
    </submittedName>
</protein>
<feature type="domain" description="N-acetyltransferase" evidence="3">
    <location>
        <begin position="22"/>
        <end position="172"/>
    </location>
</feature>
<dbReference type="InterPro" id="IPR016181">
    <property type="entry name" value="Acyl_CoA_acyltransferase"/>
</dbReference>
<organism evidence="4 5">
    <name type="scientific">Sphingomonas aurantiaca</name>
    <dbReference type="NCBI Taxonomy" id="185949"/>
    <lineage>
        <taxon>Bacteria</taxon>
        <taxon>Pseudomonadati</taxon>
        <taxon>Pseudomonadota</taxon>
        <taxon>Alphaproteobacteria</taxon>
        <taxon>Sphingomonadales</taxon>
        <taxon>Sphingomonadaceae</taxon>
        <taxon>Sphingomonas</taxon>
    </lineage>
</organism>
<name>A0A2T5GI52_9SPHN</name>
<evidence type="ECO:0000259" key="3">
    <source>
        <dbReference type="PROSITE" id="PS51186"/>
    </source>
</evidence>
<evidence type="ECO:0000256" key="2">
    <source>
        <dbReference type="ARBA" id="ARBA00023315"/>
    </source>
</evidence>
<accession>A0A2T5GI52</accession>